<dbReference type="InterPro" id="IPR049625">
    <property type="entry name" value="Glyco_transf_61_cat"/>
</dbReference>
<evidence type="ECO:0000259" key="1">
    <source>
        <dbReference type="Pfam" id="PF04577"/>
    </source>
</evidence>
<accession>A2G9M5</accession>
<dbReference type="VEuPathDB" id="TrichDB:TVAG_061210"/>
<evidence type="ECO:0000313" key="3">
    <source>
        <dbReference type="Proteomes" id="UP000001542"/>
    </source>
</evidence>
<proteinExistence type="predicted"/>
<dbReference type="Pfam" id="PF04577">
    <property type="entry name" value="Glyco_transf_61"/>
    <property type="match status" value="1"/>
</dbReference>
<name>A2G9M5_TRIV3</name>
<reference evidence="2" key="1">
    <citation type="submission" date="2006-10" db="EMBL/GenBank/DDBJ databases">
        <authorList>
            <person name="Amadeo P."/>
            <person name="Zhao Q."/>
            <person name="Wortman J."/>
            <person name="Fraser-Liggett C."/>
            <person name="Carlton J."/>
        </authorList>
    </citation>
    <scope>NUCLEOTIDE SEQUENCE</scope>
    <source>
        <strain evidence="2">G3</strain>
    </source>
</reference>
<dbReference type="GO" id="GO:0016757">
    <property type="term" value="F:glycosyltransferase activity"/>
    <property type="evidence" value="ECO:0000318"/>
    <property type="project" value="GO_Central"/>
</dbReference>
<keyword evidence="3" id="KW-1185">Reference proteome</keyword>
<protein>
    <recommendedName>
        <fullName evidence="1">Glycosyltransferase 61 catalytic domain-containing protein</fullName>
    </recommendedName>
</protein>
<dbReference type="Proteomes" id="UP000001542">
    <property type="component" value="Unassembled WGS sequence"/>
</dbReference>
<dbReference type="EMBL" id="DS114725">
    <property type="protein sequence ID" value="EAX86143.1"/>
    <property type="molecule type" value="Genomic_DNA"/>
</dbReference>
<sequence>MIAKKVFNSACPAIASIALILYITEYTFLNVNVFIDFFQNIEPKIYKATDLQNIEIYDNYSLLHRTMNYRRIRVCLDTDYDGNWMDRDSLGYQHIVYSHYQKASVCKIGLVSYDKFIEPGRQYFGPLNFTGVNNSLISHRKMVVGWSRHFQFGHFLQDMVCGVISIPSEIVKDAEIFVAFPEPNAKAFFKLLGYDEDHVHGLTDELIFGHDVYIAVSDFGMNGLFKSWVQLREIVYSVNHLYDIKPVNHFFMNKNVGNWGYVKNMIELYNITKKLYPQYNWIYHDDSIINKNLTEFARFMASVKLFVSGAGSIVFNNYLMHNETGILVVSRSLCDNPAFQTALHYHMWLLALAGEVVTPNGINITEKKFLAGVHDIIHATYKSRWPVDIDNRTRIHFVFNVTDYFKKGEEIFSNKTTETFIKLRYKNKSDRYRKLLTKKWLFSLL</sequence>
<dbReference type="VEuPathDB" id="TrichDB:TVAGG3_0025760"/>
<dbReference type="RefSeq" id="XP_001299073.1">
    <property type="nucleotide sequence ID" value="XM_001299072.1"/>
</dbReference>
<dbReference type="KEGG" id="tva:4743786"/>
<reference evidence="2" key="2">
    <citation type="journal article" date="2007" name="Science">
        <title>Draft genome sequence of the sexually transmitted pathogen Trichomonas vaginalis.</title>
        <authorList>
            <person name="Carlton J.M."/>
            <person name="Hirt R.P."/>
            <person name="Silva J.C."/>
            <person name="Delcher A.L."/>
            <person name="Schatz M."/>
            <person name="Zhao Q."/>
            <person name="Wortman J.R."/>
            <person name="Bidwell S.L."/>
            <person name="Alsmark U.C.M."/>
            <person name="Besteiro S."/>
            <person name="Sicheritz-Ponten T."/>
            <person name="Noel C.J."/>
            <person name="Dacks J.B."/>
            <person name="Foster P.G."/>
            <person name="Simillion C."/>
            <person name="Van de Peer Y."/>
            <person name="Miranda-Saavedra D."/>
            <person name="Barton G.J."/>
            <person name="Westrop G.D."/>
            <person name="Mueller S."/>
            <person name="Dessi D."/>
            <person name="Fiori P.L."/>
            <person name="Ren Q."/>
            <person name="Paulsen I."/>
            <person name="Zhang H."/>
            <person name="Bastida-Corcuera F.D."/>
            <person name="Simoes-Barbosa A."/>
            <person name="Brown M.T."/>
            <person name="Hayes R.D."/>
            <person name="Mukherjee M."/>
            <person name="Okumura C.Y."/>
            <person name="Schneider R."/>
            <person name="Smith A.J."/>
            <person name="Vanacova S."/>
            <person name="Villalvazo M."/>
            <person name="Haas B.J."/>
            <person name="Pertea M."/>
            <person name="Feldblyum T.V."/>
            <person name="Utterback T.R."/>
            <person name="Shu C.L."/>
            <person name="Osoegawa K."/>
            <person name="de Jong P.J."/>
            <person name="Hrdy I."/>
            <person name="Horvathova L."/>
            <person name="Zubacova Z."/>
            <person name="Dolezal P."/>
            <person name="Malik S.B."/>
            <person name="Logsdon J.M. Jr."/>
            <person name="Henze K."/>
            <person name="Gupta A."/>
            <person name="Wang C.C."/>
            <person name="Dunne R.L."/>
            <person name="Upcroft J.A."/>
            <person name="Upcroft P."/>
            <person name="White O."/>
            <person name="Salzberg S.L."/>
            <person name="Tang P."/>
            <person name="Chiu C.-H."/>
            <person name="Lee Y.-S."/>
            <person name="Embley T.M."/>
            <person name="Coombs G.H."/>
            <person name="Mottram J.C."/>
            <person name="Tachezy J."/>
            <person name="Fraser-Liggett C.M."/>
            <person name="Johnson P.J."/>
        </authorList>
    </citation>
    <scope>NUCLEOTIDE SEQUENCE [LARGE SCALE GENOMIC DNA]</scope>
    <source>
        <strain evidence="2">G3</strain>
    </source>
</reference>
<feature type="domain" description="Glycosyltransferase 61 catalytic" evidence="1">
    <location>
        <begin position="152"/>
        <end position="327"/>
    </location>
</feature>
<evidence type="ECO:0000313" key="2">
    <source>
        <dbReference type="EMBL" id="EAX86143.1"/>
    </source>
</evidence>
<dbReference type="AlphaFoldDB" id="A2G9M5"/>
<organism evidence="2 3">
    <name type="scientific">Trichomonas vaginalis (strain ATCC PRA-98 / G3)</name>
    <dbReference type="NCBI Taxonomy" id="412133"/>
    <lineage>
        <taxon>Eukaryota</taxon>
        <taxon>Metamonada</taxon>
        <taxon>Parabasalia</taxon>
        <taxon>Trichomonadida</taxon>
        <taxon>Trichomonadidae</taxon>
        <taxon>Trichomonas</taxon>
    </lineage>
</organism>
<dbReference type="InParanoid" id="A2G9M5"/>
<gene>
    <name evidence="2" type="ORF">TVAG_061210</name>
</gene>